<accession>A0A8J8FFR4</accession>
<comment type="caution">
    <text evidence="1">The sequence shown here is derived from an EMBL/GenBank/DDBJ whole genome shotgun (WGS) entry which is preliminary data.</text>
</comment>
<evidence type="ECO:0000313" key="2">
    <source>
        <dbReference type="Proteomes" id="UP000598971"/>
    </source>
</evidence>
<dbReference type="GO" id="GO:0008781">
    <property type="term" value="F:N-acylneuraminate cytidylyltransferase activity"/>
    <property type="evidence" value="ECO:0007669"/>
    <property type="project" value="TreeGrafter"/>
</dbReference>
<dbReference type="PANTHER" id="PTHR21485">
    <property type="entry name" value="HAD SUPERFAMILY MEMBERS CMAS AND KDSC"/>
    <property type="match status" value="1"/>
</dbReference>
<reference evidence="1" key="1">
    <citation type="submission" date="2019-10" db="EMBL/GenBank/DDBJ databases">
        <title>Draft genome sequence of Panacibacter sp. KCS-6.</title>
        <authorList>
            <person name="Yim K.J."/>
        </authorList>
    </citation>
    <scope>NUCLEOTIDE SEQUENCE</scope>
    <source>
        <strain evidence="1">KCS-6</strain>
    </source>
</reference>
<dbReference type="InterPro" id="IPR050793">
    <property type="entry name" value="CMP-NeuNAc_synthase"/>
</dbReference>
<dbReference type="SUPFAM" id="SSF53448">
    <property type="entry name" value="Nucleotide-diphospho-sugar transferases"/>
    <property type="match status" value="1"/>
</dbReference>
<keyword evidence="1" id="KW-0966">Cell projection</keyword>
<gene>
    <name evidence="1" type="ORF">GD597_13980</name>
</gene>
<dbReference type="RefSeq" id="WP_171608518.1">
    <property type="nucleotide sequence ID" value="NZ_WHPF01000009.1"/>
</dbReference>
<dbReference type="PANTHER" id="PTHR21485:SF6">
    <property type="entry name" value="N-ACYLNEURAMINATE CYTIDYLYLTRANSFERASE-RELATED"/>
    <property type="match status" value="1"/>
</dbReference>
<keyword evidence="1" id="KW-0969">Cilium</keyword>
<name>A0A8J8FFR4_9BACT</name>
<dbReference type="Gene3D" id="3.90.550.10">
    <property type="entry name" value="Spore Coat Polysaccharide Biosynthesis Protein SpsA, Chain A"/>
    <property type="match status" value="1"/>
</dbReference>
<dbReference type="AlphaFoldDB" id="A0A8J8FFR4"/>
<dbReference type="Proteomes" id="UP000598971">
    <property type="component" value="Unassembled WGS sequence"/>
</dbReference>
<dbReference type="Pfam" id="PF02348">
    <property type="entry name" value="CTP_transf_3"/>
    <property type="match status" value="1"/>
</dbReference>
<dbReference type="EMBL" id="WHPF01000009">
    <property type="protein sequence ID" value="NNV56577.1"/>
    <property type="molecule type" value="Genomic_DNA"/>
</dbReference>
<evidence type="ECO:0000313" key="1">
    <source>
        <dbReference type="EMBL" id="NNV56577.1"/>
    </source>
</evidence>
<dbReference type="CDD" id="cd02513">
    <property type="entry name" value="CMP-NeuAc_Synthase"/>
    <property type="match status" value="1"/>
</dbReference>
<dbReference type="InterPro" id="IPR029044">
    <property type="entry name" value="Nucleotide-diphossugar_trans"/>
</dbReference>
<proteinExistence type="predicted"/>
<sequence>MFVLGTICCRAGSKGVKNKNIKPLCGKPLVTYTLETAQQCSVFNDILVSTDSAEIISIAAEFNIQYIINRPAHLAADDTSKWDVFIQLLEQYEHDKNIRVDYIADMDATAPLKAKEDIEAAVHMAIANPAADVVITAYEAESNPYFNMMEINNAGFATMVKSPGDALVCRQHAPAVYSLSPSAFVIKRDALYQYPHWSKANCMLSIMPRNRAVDIDTEMDFAFVDFLMQQKG</sequence>
<keyword evidence="2" id="KW-1185">Reference proteome</keyword>
<keyword evidence="1" id="KW-0282">Flagellum</keyword>
<dbReference type="InterPro" id="IPR003329">
    <property type="entry name" value="Cytidylyl_trans"/>
</dbReference>
<protein>
    <submittedName>
        <fullName evidence="1">Flagellar modification protein B</fullName>
    </submittedName>
</protein>
<organism evidence="1 2">
    <name type="scientific">Limnovirga soli</name>
    <dbReference type="NCBI Taxonomy" id="2656915"/>
    <lineage>
        <taxon>Bacteria</taxon>
        <taxon>Pseudomonadati</taxon>
        <taxon>Bacteroidota</taxon>
        <taxon>Chitinophagia</taxon>
        <taxon>Chitinophagales</taxon>
        <taxon>Chitinophagaceae</taxon>
        <taxon>Limnovirga</taxon>
    </lineage>
</organism>